<protein>
    <submittedName>
        <fullName evidence="8">Cellulose synthase-like protein</fullName>
    </submittedName>
</protein>
<evidence type="ECO:0000313" key="9">
    <source>
        <dbReference type="Proteomes" id="UP000464620"/>
    </source>
</evidence>
<keyword evidence="4" id="KW-0812">Transmembrane</keyword>
<keyword evidence="3" id="KW-0808">Transferase</keyword>
<sequence length="162" mass="18165">METMKYHRRQPSYPTLETSLDHLIAVAPSDPVPPSTPTRPLLLALQRVPPTSPVTASSLTPRFLSQCKYRDHCGRLLLPASFILCHPLEAVKIERVDLVAVTAAKPIPWSMSYWRKALPDEETLLLASCNYETNTKWGQEIGFLYGIVCEDIHTGFMLNCNG</sequence>
<evidence type="ECO:0000256" key="4">
    <source>
        <dbReference type="ARBA" id="ARBA00022692"/>
    </source>
</evidence>
<keyword evidence="7" id="KW-0961">Cell wall biogenesis/degradation</keyword>
<name>A0A6B9VD09_ARAHY</name>
<dbReference type="GO" id="GO:0071555">
    <property type="term" value="P:cell wall organization"/>
    <property type="evidence" value="ECO:0007669"/>
    <property type="project" value="UniProtKB-KW"/>
</dbReference>
<reference evidence="8 9" key="1">
    <citation type="submission" date="2020-01" db="EMBL/GenBank/DDBJ databases">
        <title>Genome sequence of Arachis hypogaea, cultivar Shitouqi.</title>
        <authorList>
            <person name="Zhuang W."/>
            <person name="Chen H."/>
            <person name="Varshney R."/>
            <person name="Wang D."/>
            <person name="Ming R."/>
        </authorList>
    </citation>
    <scope>NUCLEOTIDE SEQUENCE [LARGE SCALE GENOMIC DNA]</scope>
    <source>
        <tissue evidence="8">Young leaf</tissue>
    </source>
</reference>
<keyword evidence="6" id="KW-0472">Membrane</keyword>
<dbReference type="Pfam" id="PF03552">
    <property type="entry name" value="Cellulose_synt"/>
    <property type="match status" value="1"/>
</dbReference>
<dbReference type="AlphaFoldDB" id="A0A6B9VD09"/>
<gene>
    <name evidence="8" type="ORF">DS421_19g664900</name>
</gene>
<evidence type="ECO:0000256" key="7">
    <source>
        <dbReference type="ARBA" id="ARBA00023316"/>
    </source>
</evidence>
<dbReference type="PANTHER" id="PTHR13301">
    <property type="entry name" value="X-BOX TRANSCRIPTION FACTOR-RELATED"/>
    <property type="match status" value="1"/>
</dbReference>
<evidence type="ECO:0000256" key="1">
    <source>
        <dbReference type="ARBA" id="ARBA00004308"/>
    </source>
</evidence>
<dbReference type="GO" id="GO:0012505">
    <property type="term" value="C:endomembrane system"/>
    <property type="evidence" value="ECO:0007669"/>
    <property type="project" value="UniProtKB-SubCell"/>
</dbReference>
<keyword evidence="2" id="KW-0328">Glycosyltransferase</keyword>
<evidence type="ECO:0000256" key="5">
    <source>
        <dbReference type="ARBA" id="ARBA00022989"/>
    </source>
</evidence>
<accession>A0A6B9VD09</accession>
<dbReference type="GO" id="GO:0030244">
    <property type="term" value="P:cellulose biosynthetic process"/>
    <property type="evidence" value="ECO:0007669"/>
    <property type="project" value="InterPro"/>
</dbReference>
<evidence type="ECO:0000313" key="8">
    <source>
        <dbReference type="EMBL" id="QHN78845.1"/>
    </source>
</evidence>
<comment type="subcellular location">
    <subcellularLocation>
        <location evidence="1">Endomembrane system</location>
    </subcellularLocation>
</comment>
<evidence type="ECO:0000256" key="3">
    <source>
        <dbReference type="ARBA" id="ARBA00022679"/>
    </source>
</evidence>
<dbReference type="GO" id="GO:0016020">
    <property type="term" value="C:membrane"/>
    <property type="evidence" value="ECO:0007669"/>
    <property type="project" value="InterPro"/>
</dbReference>
<dbReference type="Proteomes" id="UP000464620">
    <property type="component" value="Chromosome B09"/>
</dbReference>
<dbReference type="InterPro" id="IPR005150">
    <property type="entry name" value="Cellulose_synth"/>
</dbReference>
<evidence type="ECO:0000256" key="2">
    <source>
        <dbReference type="ARBA" id="ARBA00022676"/>
    </source>
</evidence>
<keyword evidence="5" id="KW-1133">Transmembrane helix</keyword>
<dbReference type="EMBL" id="CP031001">
    <property type="protein sequence ID" value="QHN78845.1"/>
    <property type="molecule type" value="Genomic_DNA"/>
</dbReference>
<organism evidence="8 9">
    <name type="scientific">Arachis hypogaea</name>
    <name type="common">Peanut</name>
    <dbReference type="NCBI Taxonomy" id="3818"/>
    <lineage>
        <taxon>Eukaryota</taxon>
        <taxon>Viridiplantae</taxon>
        <taxon>Streptophyta</taxon>
        <taxon>Embryophyta</taxon>
        <taxon>Tracheophyta</taxon>
        <taxon>Spermatophyta</taxon>
        <taxon>Magnoliopsida</taxon>
        <taxon>eudicotyledons</taxon>
        <taxon>Gunneridae</taxon>
        <taxon>Pentapetalae</taxon>
        <taxon>rosids</taxon>
        <taxon>fabids</taxon>
        <taxon>Fabales</taxon>
        <taxon>Fabaceae</taxon>
        <taxon>Papilionoideae</taxon>
        <taxon>50 kb inversion clade</taxon>
        <taxon>dalbergioids sensu lato</taxon>
        <taxon>Dalbergieae</taxon>
        <taxon>Pterocarpus clade</taxon>
        <taxon>Arachis</taxon>
    </lineage>
</organism>
<dbReference type="GO" id="GO:0016760">
    <property type="term" value="F:cellulose synthase (UDP-forming) activity"/>
    <property type="evidence" value="ECO:0007669"/>
    <property type="project" value="InterPro"/>
</dbReference>
<evidence type="ECO:0000256" key="6">
    <source>
        <dbReference type="ARBA" id="ARBA00023136"/>
    </source>
</evidence>
<proteinExistence type="predicted"/>